<comment type="caution">
    <text evidence="1">The sequence shown here is derived from an EMBL/GenBank/DDBJ whole genome shotgun (WGS) entry which is preliminary data.</text>
</comment>
<name>A0AAV4TW02_9ARAC</name>
<accession>A0AAV4TW02</accession>
<keyword evidence="2" id="KW-1185">Reference proteome</keyword>
<evidence type="ECO:0000313" key="1">
    <source>
        <dbReference type="EMBL" id="GIY49329.1"/>
    </source>
</evidence>
<gene>
    <name evidence="1" type="ORF">CDAR_600351</name>
</gene>
<dbReference type="AlphaFoldDB" id="A0AAV4TW02"/>
<reference evidence="1 2" key="1">
    <citation type="submission" date="2021-06" db="EMBL/GenBank/DDBJ databases">
        <title>Caerostris darwini draft genome.</title>
        <authorList>
            <person name="Kono N."/>
            <person name="Arakawa K."/>
        </authorList>
    </citation>
    <scope>NUCLEOTIDE SEQUENCE [LARGE SCALE GENOMIC DNA]</scope>
</reference>
<proteinExistence type="predicted"/>
<organism evidence="1 2">
    <name type="scientific">Caerostris darwini</name>
    <dbReference type="NCBI Taxonomy" id="1538125"/>
    <lineage>
        <taxon>Eukaryota</taxon>
        <taxon>Metazoa</taxon>
        <taxon>Ecdysozoa</taxon>
        <taxon>Arthropoda</taxon>
        <taxon>Chelicerata</taxon>
        <taxon>Arachnida</taxon>
        <taxon>Araneae</taxon>
        <taxon>Araneomorphae</taxon>
        <taxon>Entelegynae</taxon>
        <taxon>Araneoidea</taxon>
        <taxon>Araneidae</taxon>
        <taxon>Caerostris</taxon>
    </lineage>
</organism>
<dbReference type="Proteomes" id="UP001054837">
    <property type="component" value="Unassembled WGS sequence"/>
</dbReference>
<dbReference type="EMBL" id="BPLQ01010221">
    <property type="protein sequence ID" value="GIY49329.1"/>
    <property type="molecule type" value="Genomic_DNA"/>
</dbReference>
<protein>
    <submittedName>
        <fullName evidence="1">Uncharacterized protein</fullName>
    </submittedName>
</protein>
<sequence length="309" mass="36171">MEPRDVSLERRDLKSFEKEGFQTENEELNDFYVRFQELQISTGSIMCALSDYLSQLEVLKLTRAKVLDFFKNNWDSSFGELEDFLRENNKSSTSIEELSKNLEAHIHKMLLISTTHASDFEAKFKNRINLVALLTKKKKELKSLTKEASSKLKIGEIEEDIEVIEETLKNKEPDLRRYVTAPWVKEDFKRFICDLVKYEEEYHKIDLDMLSNLKKIMKCEDEISPDETGSYDKNKACLYQEAKKFKRSSVKRVHGNIEKLFKNSKSSFEESDCDIEKESSEIHPSVLELFMYAKSSSEESDDDIEKLDK</sequence>
<evidence type="ECO:0000313" key="2">
    <source>
        <dbReference type="Proteomes" id="UP001054837"/>
    </source>
</evidence>